<dbReference type="PROSITE" id="PS00380">
    <property type="entry name" value="RHODANESE_1"/>
    <property type="match status" value="1"/>
</dbReference>
<protein>
    <submittedName>
        <fullName evidence="3">Rhodanese domain protein (Modular protein)</fullName>
    </submittedName>
</protein>
<dbReference type="RefSeq" id="WP_288199754.1">
    <property type="nucleotide sequence ID" value="NZ_LT608334.1"/>
</dbReference>
<dbReference type="Pfam" id="PF00581">
    <property type="entry name" value="Rhodanese"/>
    <property type="match status" value="1"/>
</dbReference>
<dbReference type="EMBL" id="FMJD01000005">
    <property type="protein sequence ID" value="SCM74454.1"/>
    <property type="molecule type" value="Genomic_DNA"/>
</dbReference>
<reference evidence="3" key="1">
    <citation type="submission" date="2016-08" db="EMBL/GenBank/DDBJ databases">
        <authorList>
            <person name="Seilhamer J.J."/>
        </authorList>
    </citation>
    <scope>NUCLEOTIDE SEQUENCE</scope>
    <source>
        <strain evidence="3">86</strain>
    </source>
</reference>
<dbReference type="GO" id="GO:0004792">
    <property type="term" value="F:thiosulfate-cyanide sulfurtransferase activity"/>
    <property type="evidence" value="ECO:0007669"/>
    <property type="project" value="InterPro"/>
</dbReference>
<feature type="chain" id="PRO_5011967740" evidence="1">
    <location>
        <begin position="20"/>
        <end position="126"/>
    </location>
</feature>
<dbReference type="SMART" id="SM00450">
    <property type="entry name" value="RHOD"/>
    <property type="match status" value="1"/>
</dbReference>
<dbReference type="Gene3D" id="3.40.250.10">
    <property type="entry name" value="Rhodanese-like domain"/>
    <property type="match status" value="1"/>
</dbReference>
<organism evidence="3">
    <name type="scientific">uncultured Pleomorphomonas sp</name>
    <dbReference type="NCBI Taxonomy" id="442121"/>
    <lineage>
        <taxon>Bacteria</taxon>
        <taxon>Pseudomonadati</taxon>
        <taxon>Pseudomonadota</taxon>
        <taxon>Alphaproteobacteria</taxon>
        <taxon>Hyphomicrobiales</taxon>
        <taxon>Pleomorphomonadaceae</taxon>
        <taxon>Pleomorphomonas</taxon>
        <taxon>environmental samples</taxon>
    </lineage>
</organism>
<dbReference type="InterPro" id="IPR036873">
    <property type="entry name" value="Rhodanese-like_dom_sf"/>
</dbReference>
<accession>A0A212LA41</accession>
<dbReference type="InterPro" id="IPR001763">
    <property type="entry name" value="Rhodanese-like_dom"/>
</dbReference>
<dbReference type="InterPro" id="IPR001307">
    <property type="entry name" value="Thiosulphate_STrfase_CS"/>
</dbReference>
<evidence type="ECO:0000256" key="1">
    <source>
        <dbReference type="SAM" id="SignalP"/>
    </source>
</evidence>
<proteinExistence type="predicted"/>
<dbReference type="PROSITE" id="PS50206">
    <property type="entry name" value="RHODANESE_3"/>
    <property type="match status" value="1"/>
</dbReference>
<dbReference type="PANTHER" id="PTHR44086:SF10">
    <property type="entry name" value="THIOSULFATE SULFURTRANSFERASE_RHODANESE-LIKE DOMAIN-CONTAINING PROTEIN 3"/>
    <property type="match status" value="1"/>
</dbReference>
<keyword evidence="1" id="KW-0732">Signal</keyword>
<evidence type="ECO:0000259" key="2">
    <source>
        <dbReference type="PROSITE" id="PS50206"/>
    </source>
</evidence>
<evidence type="ECO:0000313" key="3">
    <source>
        <dbReference type="EMBL" id="SCM74454.1"/>
    </source>
</evidence>
<dbReference type="PANTHER" id="PTHR44086">
    <property type="entry name" value="THIOSULFATE SULFURTRANSFERASE RDL2, MITOCHONDRIAL-RELATED"/>
    <property type="match status" value="1"/>
</dbReference>
<dbReference type="SUPFAM" id="SSF52821">
    <property type="entry name" value="Rhodanese/Cell cycle control phosphatase"/>
    <property type="match status" value="1"/>
</dbReference>
<name>A0A212LA41_9HYPH</name>
<feature type="signal peptide" evidence="1">
    <location>
        <begin position="1"/>
        <end position="19"/>
    </location>
</feature>
<dbReference type="AlphaFoldDB" id="A0A212LA41"/>
<gene>
    <name evidence="3" type="ORF">KL86PLE_130222</name>
</gene>
<feature type="domain" description="Rhodanese" evidence="2">
    <location>
        <begin position="36"/>
        <end position="124"/>
    </location>
</feature>
<sequence length="126" mass="13164">MRLAALAFLGGFVPALVGAALAGEAFSFDQVRAGLNSNRIHLVDVREADEFAAGHVPGAVNLPLSTFKVEQLPPPSEIPVVLMCRSGRRAGEALAIAEAAGRADVGIYPGSMIEWTEKNGPVVTEP</sequence>